<reference evidence="2" key="1">
    <citation type="submission" date="2021-02" db="EMBL/GenBank/DDBJ databases">
        <title>The CRISPR/cas machinery reduction and long-range gene transfer in the hot spring cyanobacterium Synechococcus.</title>
        <authorList>
            <person name="Dvorak P."/>
            <person name="Jahodarova E."/>
            <person name="Hasler P."/>
            <person name="Poulickova A."/>
        </authorList>
    </citation>
    <scope>NUCLEOTIDE SEQUENCE</scope>
    <source>
        <strain evidence="2">Rupite</strain>
    </source>
</reference>
<dbReference type="EMBL" id="JAFIRA010000017">
    <property type="protein sequence ID" value="MCJ2542871.1"/>
    <property type="molecule type" value="Genomic_DNA"/>
</dbReference>
<proteinExistence type="predicted"/>
<dbReference type="GO" id="GO:0032259">
    <property type="term" value="P:methylation"/>
    <property type="evidence" value="ECO:0007669"/>
    <property type="project" value="UniProtKB-KW"/>
</dbReference>
<protein>
    <submittedName>
        <fullName evidence="2">50S rRNA methyltransferase</fullName>
    </submittedName>
</protein>
<name>A0ABT0CAQ8_THEVL</name>
<comment type="caution">
    <text evidence="2">The sequence shown here is derived from an EMBL/GenBank/DDBJ whole genome shotgun (WGS) entry which is preliminary data.</text>
</comment>
<organism evidence="2 3">
    <name type="scientific">Thermostichus vulcanus str. 'Rupite'</name>
    <dbReference type="NCBI Taxonomy" id="2813851"/>
    <lineage>
        <taxon>Bacteria</taxon>
        <taxon>Bacillati</taxon>
        <taxon>Cyanobacteriota</taxon>
        <taxon>Cyanophyceae</taxon>
        <taxon>Thermostichales</taxon>
        <taxon>Thermostichaceae</taxon>
        <taxon>Thermostichus</taxon>
    </lineage>
</organism>
<dbReference type="InterPro" id="IPR029063">
    <property type="entry name" value="SAM-dependent_MTases_sf"/>
</dbReference>
<dbReference type="Gene3D" id="3.40.50.150">
    <property type="entry name" value="Vaccinia Virus protein VP39"/>
    <property type="match status" value="1"/>
</dbReference>
<feature type="domain" description="Ribosomal RNA methyltransferase FtsJ" evidence="1">
    <location>
        <begin position="190"/>
        <end position="278"/>
    </location>
</feature>
<dbReference type="SUPFAM" id="SSF53335">
    <property type="entry name" value="S-adenosyl-L-methionine-dependent methyltransferases"/>
    <property type="match status" value="1"/>
</dbReference>
<evidence type="ECO:0000259" key="1">
    <source>
        <dbReference type="Pfam" id="PF01728"/>
    </source>
</evidence>
<dbReference type="InterPro" id="IPR002877">
    <property type="entry name" value="RNA_MeTrfase_FtsJ_dom"/>
</dbReference>
<gene>
    <name evidence="2" type="ORF">JX360_08130</name>
</gene>
<dbReference type="PANTHER" id="PTHR37524">
    <property type="entry name" value="RIBOSOMAL RNA LARGE SUBUNIT METHYLTRANSFERASE M"/>
    <property type="match status" value="1"/>
</dbReference>
<accession>A0ABT0CAQ8</accession>
<dbReference type="Pfam" id="PF01728">
    <property type="entry name" value="FtsJ"/>
    <property type="match status" value="1"/>
</dbReference>
<dbReference type="Proteomes" id="UP000830835">
    <property type="component" value="Unassembled WGS sequence"/>
</dbReference>
<keyword evidence="2" id="KW-0808">Transferase</keyword>
<dbReference type="GO" id="GO:0008168">
    <property type="term" value="F:methyltransferase activity"/>
    <property type="evidence" value="ECO:0007669"/>
    <property type="project" value="UniProtKB-KW"/>
</dbReference>
<keyword evidence="3" id="KW-1185">Reference proteome</keyword>
<dbReference type="PANTHER" id="PTHR37524:SF2">
    <property type="entry name" value="RIBOSOMAL RNA METHYLTRANSFERASE FTSJ DOMAIN-CONTAINING PROTEIN"/>
    <property type="match status" value="1"/>
</dbReference>
<dbReference type="CDD" id="cd02440">
    <property type="entry name" value="AdoMet_MTases"/>
    <property type="match status" value="1"/>
</dbReference>
<dbReference type="RefSeq" id="WP_244350154.1">
    <property type="nucleotide sequence ID" value="NZ_JAFIRA010000017.1"/>
</dbReference>
<evidence type="ECO:0000313" key="2">
    <source>
        <dbReference type="EMBL" id="MCJ2542871.1"/>
    </source>
</evidence>
<sequence>MRTLPDTHTWLGTANPEFLELAIREIEAADAEAAVHRLESAPGLVWVCSQRSFAALAQDWQVAPPIFLRHICPVHQEYYCSKGSLTLPQLSLNDEVLKSLDPALTFSVQTRLFGELNLKPFQVNQALAEQVISATGSPLEVKDPQQILSVLILALADGIRVFIGLSKAAQNLSNWAGGIHRFRRDPGQISRAEFKLLEALQVFRVPMVRGGRALDLGAAPGGWTRVLRQYGQEVTAVDPAELDGRLAQDPGIHHRRLSAQAYLARHPGQFHLILNDMRMDGCDSARLMVAFAPHLEPAGAGVMTLKLPGHCRLQVLQQALGILQGTFPVVKARQLFHNRSEVTLYLRKESPASSSS</sequence>
<keyword evidence="2" id="KW-0489">Methyltransferase</keyword>
<evidence type="ECO:0000313" key="3">
    <source>
        <dbReference type="Proteomes" id="UP000830835"/>
    </source>
</evidence>